<feature type="compositionally biased region" description="Basic and acidic residues" evidence="5">
    <location>
        <begin position="176"/>
        <end position="213"/>
    </location>
</feature>
<keyword evidence="1" id="KW-0962">Peroxisome biogenesis</keyword>
<evidence type="ECO:0000256" key="3">
    <source>
        <dbReference type="ARBA" id="ARBA00023140"/>
    </source>
</evidence>
<evidence type="ECO:0000256" key="1">
    <source>
        <dbReference type="ARBA" id="ARBA00022593"/>
    </source>
</evidence>
<keyword evidence="8" id="KW-1185">Reference proteome</keyword>
<accession>A0ABR1H0J3</accession>
<name>A0ABR1H0J3_9HYPO</name>
<sequence>MAGTYEQFVAFGTDLVGLERLLRLFQSACSLLIAYPLLLAAVWPNSPEVIHAAKATGLAAVRTQLNVTRRFIRLFRFMDTLKAGWVMYVGVEEKNLETWLSIISKTSLGLFGMTETMTLVDLMGIDSLQVFGPIRSKEIDAQAQYFWFVGLAASVLVSIIKLNGIDASVPSEDATKTNIAEKDAPKKDTSDKDAKKETPEKSAPETEKEKQRQQEVSAKKKLLVRGIVSDTIDMLLPGSAIGLVNITPGQVSTAMFFTTLTTGWAAWERTGAKLQQ</sequence>
<dbReference type="PANTHER" id="PTHR12652:SF23">
    <property type="entry name" value="MICROBODY (PEROXISOME) PROLIFERATION PROTEIN PEROXIN 11B (EUROFUNG)"/>
    <property type="match status" value="1"/>
</dbReference>
<evidence type="ECO:0000256" key="5">
    <source>
        <dbReference type="SAM" id="MobiDB-lite"/>
    </source>
</evidence>
<feature type="region of interest" description="Disordered" evidence="5">
    <location>
        <begin position="176"/>
        <end position="215"/>
    </location>
</feature>
<comment type="subcellular location">
    <subcellularLocation>
        <location evidence="4">Peroxisome membrane</location>
    </subcellularLocation>
</comment>
<comment type="caution">
    <text evidence="7">The sequence shown here is derived from an EMBL/GenBank/DDBJ whole genome shotgun (WGS) entry which is preliminary data.</text>
</comment>
<dbReference type="Pfam" id="PF05648">
    <property type="entry name" value="PEX11"/>
    <property type="match status" value="1"/>
</dbReference>
<evidence type="ECO:0000256" key="2">
    <source>
        <dbReference type="ARBA" id="ARBA00023136"/>
    </source>
</evidence>
<evidence type="ECO:0000313" key="7">
    <source>
        <dbReference type="EMBL" id="KAK7414620.1"/>
    </source>
</evidence>
<dbReference type="Proteomes" id="UP001498476">
    <property type="component" value="Unassembled WGS sequence"/>
</dbReference>
<evidence type="ECO:0000256" key="6">
    <source>
        <dbReference type="SAM" id="Phobius"/>
    </source>
</evidence>
<protein>
    <recommendedName>
        <fullName evidence="9">AoPex11B-like protein</fullName>
    </recommendedName>
</protein>
<keyword evidence="6" id="KW-0812">Transmembrane</keyword>
<reference evidence="7 8" key="1">
    <citation type="journal article" date="2025" name="Microbiol. Resour. Announc.">
        <title>Draft genome sequences for Neonectria magnoliae and Neonectria punicea, canker pathogens of Liriodendron tulipifera and Acer saccharum in West Virginia.</title>
        <authorList>
            <person name="Petronek H.M."/>
            <person name="Kasson M.T."/>
            <person name="Metheny A.M."/>
            <person name="Stauder C.M."/>
            <person name="Lovett B."/>
            <person name="Lynch S.C."/>
            <person name="Garnas J.R."/>
            <person name="Kasson L.R."/>
            <person name="Stajich J.E."/>
        </authorList>
    </citation>
    <scope>NUCLEOTIDE SEQUENCE [LARGE SCALE GENOMIC DNA]</scope>
    <source>
        <strain evidence="7 8">NRRL 64653</strain>
    </source>
</reference>
<organism evidence="7 8">
    <name type="scientific">Neonectria punicea</name>
    <dbReference type="NCBI Taxonomy" id="979145"/>
    <lineage>
        <taxon>Eukaryota</taxon>
        <taxon>Fungi</taxon>
        <taxon>Dikarya</taxon>
        <taxon>Ascomycota</taxon>
        <taxon>Pezizomycotina</taxon>
        <taxon>Sordariomycetes</taxon>
        <taxon>Hypocreomycetidae</taxon>
        <taxon>Hypocreales</taxon>
        <taxon>Nectriaceae</taxon>
        <taxon>Neonectria</taxon>
    </lineage>
</organism>
<feature type="transmembrane region" description="Helical" evidence="6">
    <location>
        <begin position="24"/>
        <end position="44"/>
    </location>
</feature>
<dbReference type="PANTHER" id="PTHR12652">
    <property type="entry name" value="PEROXISOMAL BIOGENESIS FACTOR 11"/>
    <property type="match status" value="1"/>
</dbReference>
<evidence type="ECO:0008006" key="9">
    <source>
        <dbReference type="Google" id="ProtNLM"/>
    </source>
</evidence>
<evidence type="ECO:0000256" key="4">
    <source>
        <dbReference type="ARBA" id="ARBA00046271"/>
    </source>
</evidence>
<keyword evidence="3" id="KW-0576">Peroxisome</keyword>
<keyword evidence="2 6" id="KW-0472">Membrane</keyword>
<proteinExistence type="predicted"/>
<keyword evidence="6" id="KW-1133">Transmembrane helix</keyword>
<dbReference type="EMBL" id="JAZAVJ010000099">
    <property type="protein sequence ID" value="KAK7414620.1"/>
    <property type="molecule type" value="Genomic_DNA"/>
</dbReference>
<evidence type="ECO:0000313" key="8">
    <source>
        <dbReference type="Proteomes" id="UP001498476"/>
    </source>
</evidence>
<dbReference type="InterPro" id="IPR008733">
    <property type="entry name" value="PEX11"/>
</dbReference>
<gene>
    <name evidence="7" type="ORF">QQX98_006557</name>
</gene>